<evidence type="ECO:0000256" key="1">
    <source>
        <dbReference type="SAM" id="MobiDB-lite"/>
    </source>
</evidence>
<reference evidence="2 3" key="1">
    <citation type="journal article" date="2020" name="Microb. Genom.">
        <title>Genetic diversity of clinical and environmental Mucorales isolates obtained from an investigation of mucormycosis cases among solid organ transplant recipients.</title>
        <authorList>
            <person name="Nguyen M.H."/>
            <person name="Kaul D."/>
            <person name="Muto C."/>
            <person name="Cheng S.J."/>
            <person name="Richter R.A."/>
            <person name="Bruno V.M."/>
            <person name="Liu G."/>
            <person name="Beyhan S."/>
            <person name="Sundermann A.J."/>
            <person name="Mounaud S."/>
            <person name="Pasculle A.W."/>
            <person name="Nierman W.C."/>
            <person name="Driscoll E."/>
            <person name="Cumbie R."/>
            <person name="Clancy C.J."/>
            <person name="Dupont C.L."/>
        </authorList>
    </citation>
    <scope>NUCLEOTIDE SEQUENCE [LARGE SCALE GENOMIC DNA]</scope>
    <source>
        <strain evidence="2 3">GL24</strain>
    </source>
</reference>
<organism evidence="2 3">
    <name type="scientific">Rhizopus delemar</name>
    <dbReference type="NCBI Taxonomy" id="936053"/>
    <lineage>
        <taxon>Eukaryota</taxon>
        <taxon>Fungi</taxon>
        <taxon>Fungi incertae sedis</taxon>
        <taxon>Mucoromycota</taxon>
        <taxon>Mucoromycotina</taxon>
        <taxon>Mucoromycetes</taxon>
        <taxon>Mucorales</taxon>
        <taxon>Mucorineae</taxon>
        <taxon>Rhizopodaceae</taxon>
        <taxon>Rhizopus</taxon>
    </lineage>
</organism>
<dbReference type="Proteomes" id="UP000740926">
    <property type="component" value="Unassembled WGS sequence"/>
</dbReference>
<accession>A0A9P6XN00</accession>
<evidence type="ECO:0000313" key="3">
    <source>
        <dbReference type="Proteomes" id="UP000740926"/>
    </source>
</evidence>
<proteinExistence type="predicted"/>
<sequence>MCASRSTMPAPPRRWSACAWTRRWKPCWPEVRHEPRPAPQLLRSRCARTHCRAGRHRIVPRVPGPCATDDEPAPGATRPASRIRRWHRRRRSHASRQARAAGRAAG</sequence>
<name>A0A9P6XN00_9FUNG</name>
<gene>
    <name evidence="2" type="ORF">G6F50_018169</name>
</gene>
<feature type="compositionally biased region" description="Low complexity" evidence="1">
    <location>
        <begin position="97"/>
        <end position="106"/>
    </location>
</feature>
<feature type="region of interest" description="Disordered" evidence="1">
    <location>
        <begin position="59"/>
        <end position="106"/>
    </location>
</feature>
<feature type="compositionally biased region" description="Basic residues" evidence="1">
    <location>
        <begin position="81"/>
        <end position="96"/>
    </location>
</feature>
<evidence type="ECO:0000313" key="2">
    <source>
        <dbReference type="EMBL" id="KAG1529186.1"/>
    </source>
</evidence>
<dbReference type="EMBL" id="JAANIU010016034">
    <property type="protein sequence ID" value="KAG1529186.1"/>
    <property type="molecule type" value="Genomic_DNA"/>
</dbReference>
<comment type="caution">
    <text evidence="2">The sequence shown here is derived from an EMBL/GenBank/DDBJ whole genome shotgun (WGS) entry which is preliminary data.</text>
</comment>
<protein>
    <submittedName>
        <fullName evidence="2">Uncharacterized protein</fullName>
    </submittedName>
</protein>
<keyword evidence="3" id="KW-1185">Reference proteome</keyword>
<dbReference type="AlphaFoldDB" id="A0A9P6XN00"/>